<proteinExistence type="predicted"/>
<sequence>MASTIKLAVMKLLQRLDYRLSTTISSHNKSTVTDSENLIPETIEAFGDIKIGIHLIPNLALVLLRGQKHDQEFENESEISIHHLHTLSLEIFSKAQIPYTVGFDVRSQNLRNLLEYTSGSIDHLKVEELSSSLCESWWNGNVVYEHGHPETFSFMLFSSSVALIDELTHDGKLFPSQKYVQRVPIILCQMLTRLISAQNKNGSWGLDDNLEATTYATLALHSISSFQYTHVLETEIKEILIRAGTALTSLRAGKFDSLVNGNEPGMESILEAYSLVAIESTQAKRSTVPLDSGSLALATKISGFAKWFSATEYLRGESSCMIKTSILEASFYRPILQDARTKIFPQTNAKEGDKYMEYIPIMWVIPSTCRKSFLSPEYILDMVVLSMWIFLVDEYMESNVIHFSDVEFAQFRSAMNHLSFETPENGFHDFDPEAPSDPASPGELSSQSTRLEEAISVFTKFIAEVLSYTHVVNASSSDRYELRLETVKYLLYHVTQLEDNIRFSKQNHEPGKNSTWLTPKMPYHTWVHTVGAGHVSGPFGFAFLSCLLGGSVRKGRDCFGTITQKLIAFKMNSHIGSFCRIYNDYGSVVRDREECNINSINFPEFFSMRIQTENNDDPVQHAEKQAKKALLEAGIFERKFAIQAAEILYDVLGEDGSEGNKISDAVRVYMGGCEQFSDLYLTRDVTNTVK</sequence>
<name>A0A9N9KSZ4_9HELO</name>
<dbReference type="EMBL" id="CAJVRL010000051">
    <property type="protein sequence ID" value="CAG8953635.1"/>
    <property type="molecule type" value="Genomic_DNA"/>
</dbReference>
<evidence type="ECO:0000313" key="1">
    <source>
        <dbReference type="EMBL" id="CAG8953635.1"/>
    </source>
</evidence>
<comment type="caution">
    <text evidence="1">The sequence shown here is derived from an EMBL/GenBank/DDBJ whole genome shotgun (WGS) entry which is preliminary data.</text>
</comment>
<organism evidence="1 2">
    <name type="scientific">Hymenoscyphus fraxineus</name>
    <dbReference type="NCBI Taxonomy" id="746836"/>
    <lineage>
        <taxon>Eukaryota</taxon>
        <taxon>Fungi</taxon>
        <taxon>Dikarya</taxon>
        <taxon>Ascomycota</taxon>
        <taxon>Pezizomycotina</taxon>
        <taxon>Leotiomycetes</taxon>
        <taxon>Helotiales</taxon>
        <taxon>Helotiaceae</taxon>
        <taxon>Hymenoscyphus</taxon>
    </lineage>
</organism>
<dbReference type="Proteomes" id="UP000696280">
    <property type="component" value="Unassembled WGS sequence"/>
</dbReference>
<protein>
    <submittedName>
        <fullName evidence="1">Uncharacterized protein</fullName>
    </submittedName>
</protein>
<accession>A0A9N9KSZ4</accession>
<keyword evidence="2" id="KW-1185">Reference proteome</keyword>
<evidence type="ECO:0000313" key="2">
    <source>
        <dbReference type="Proteomes" id="UP000696280"/>
    </source>
</evidence>
<reference evidence="1" key="1">
    <citation type="submission" date="2021-07" db="EMBL/GenBank/DDBJ databases">
        <authorList>
            <person name="Durling M."/>
        </authorList>
    </citation>
    <scope>NUCLEOTIDE SEQUENCE</scope>
</reference>
<dbReference type="OrthoDB" id="2343925at2759"/>
<dbReference type="AlphaFoldDB" id="A0A9N9KSZ4"/>
<gene>
    <name evidence="1" type="ORF">HYFRA_00010094</name>
</gene>